<name>A0ABR9DW22_9MICO</name>
<dbReference type="InterPro" id="IPR036249">
    <property type="entry name" value="Thioredoxin-like_sf"/>
</dbReference>
<dbReference type="PANTHER" id="PTHR34386">
    <property type="entry name" value="GLUTAREDOXIN"/>
    <property type="match status" value="1"/>
</dbReference>
<accession>A0ABR9DW22</accession>
<dbReference type="Gene3D" id="3.40.30.10">
    <property type="entry name" value="Glutaredoxin"/>
    <property type="match status" value="1"/>
</dbReference>
<sequence length="79" mass="8583">MAGTITMYGADWCGDCTRAKALLDREGVAYTYVDVEADEAARERAIEIAGRQNIPVIVFDDGSHLVEPSNPELLAKVRG</sequence>
<dbReference type="PANTHER" id="PTHR34386:SF1">
    <property type="entry name" value="GLUTAREDOXIN-LIKE PROTEIN NRDH"/>
    <property type="match status" value="1"/>
</dbReference>
<dbReference type="Pfam" id="PF00462">
    <property type="entry name" value="Glutaredoxin"/>
    <property type="match status" value="1"/>
</dbReference>
<gene>
    <name evidence="2" type="ORF">IGS67_11970</name>
</gene>
<keyword evidence="3" id="KW-1185">Reference proteome</keyword>
<dbReference type="Proteomes" id="UP000642107">
    <property type="component" value="Unassembled WGS sequence"/>
</dbReference>
<feature type="domain" description="Glutaredoxin" evidence="1">
    <location>
        <begin position="5"/>
        <end position="61"/>
    </location>
</feature>
<dbReference type="SUPFAM" id="SSF52833">
    <property type="entry name" value="Thioredoxin-like"/>
    <property type="match status" value="1"/>
</dbReference>
<dbReference type="EMBL" id="JACZDF010000007">
    <property type="protein sequence ID" value="MBD9700195.1"/>
    <property type="molecule type" value="Genomic_DNA"/>
</dbReference>
<dbReference type="InterPro" id="IPR002109">
    <property type="entry name" value="Glutaredoxin"/>
</dbReference>
<dbReference type="PROSITE" id="PS51354">
    <property type="entry name" value="GLUTAREDOXIN_2"/>
    <property type="match status" value="1"/>
</dbReference>
<reference evidence="2 3" key="1">
    <citation type="submission" date="2020-09" db="EMBL/GenBank/DDBJ databases">
        <title>Flavimobilis rhizosphaerae sp. nov., isolated from rhizosphere soil of Spartina alterniflora.</title>
        <authorList>
            <person name="Hanqin C."/>
        </authorList>
    </citation>
    <scope>NUCLEOTIDE SEQUENCE [LARGE SCALE GENOMIC DNA]</scope>
    <source>
        <strain evidence="2 3">GY 10621</strain>
    </source>
</reference>
<dbReference type="RefSeq" id="WP_102508335.1">
    <property type="nucleotide sequence ID" value="NZ_JACZDF010000007.1"/>
</dbReference>
<comment type="caution">
    <text evidence="2">The sequence shown here is derived from an EMBL/GenBank/DDBJ whole genome shotgun (WGS) entry which is preliminary data.</text>
</comment>
<protein>
    <submittedName>
        <fullName evidence="2">Glutathione S-transferase N-terminal domain-containing protein</fullName>
    </submittedName>
</protein>
<organism evidence="2 3">
    <name type="scientific">Flavimobilis rhizosphaerae</name>
    <dbReference type="NCBI Taxonomy" id="2775421"/>
    <lineage>
        <taxon>Bacteria</taxon>
        <taxon>Bacillati</taxon>
        <taxon>Actinomycetota</taxon>
        <taxon>Actinomycetes</taxon>
        <taxon>Micrococcales</taxon>
        <taxon>Jonesiaceae</taxon>
        <taxon>Flavimobilis</taxon>
    </lineage>
</organism>
<dbReference type="InterPro" id="IPR051548">
    <property type="entry name" value="Grx-like_ET"/>
</dbReference>
<proteinExistence type="predicted"/>
<evidence type="ECO:0000313" key="2">
    <source>
        <dbReference type="EMBL" id="MBD9700195.1"/>
    </source>
</evidence>
<evidence type="ECO:0000313" key="3">
    <source>
        <dbReference type="Proteomes" id="UP000642107"/>
    </source>
</evidence>
<evidence type="ECO:0000259" key="1">
    <source>
        <dbReference type="Pfam" id="PF00462"/>
    </source>
</evidence>
<dbReference type="CDD" id="cd02976">
    <property type="entry name" value="NrdH"/>
    <property type="match status" value="1"/>
</dbReference>